<protein>
    <submittedName>
        <fullName evidence="1">LAME_0A01970g1_1</fullName>
    </submittedName>
</protein>
<name>A0A1G4IM90_9SACH</name>
<dbReference type="EMBL" id="LT598483">
    <property type="protein sequence ID" value="SCU77702.1"/>
    <property type="molecule type" value="Genomic_DNA"/>
</dbReference>
<dbReference type="AlphaFoldDB" id="A0A1G4IM90"/>
<accession>A0A1G4IM90</accession>
<proteinExistence type="predicted"/>
<dbReference type="Proteomes" id="UP000191144">
    <property type="component" value="Chromosome A"/>
</dbReference>
<sequence length="205" mass="22988">MKSKDVPQLGLKPRHLDVVFGLPERTANPERRGEGNSRFVKHDTNILTRFTSKVKLQNKQFLPARAANNLPLQRSSIRLCSFSFPSPQATYYPSNMTQSSLQISRDKLFQQNAPSFPREQTHLLSQTHLSSEYTPLAFGLQASTIEIASSSQDLNRFFIGLKRTSGGASKLTKPLNTNWQLETGSLIVGLLEKEPIYGAVWTLKV</sequence>
<evidence type="ECO:0000313" key="2">
    <source>
        <dbReference type="Proteomes" id="UP000191144"/>
    </source>
</evidence>
<reference evidence="2" key="1">
    <citation type="submission" date="2016-03" db="EMBL/GenBank/DDBJ databases">
        <authorList>
            <person name="Devillers Hugo."/>
        </authorList>
    </citation>
    <scope>NUCLEOTIDE SEQUENCE [LARGE SCALE GENOMIC DNA]</scope>
</reference>
<keyword evidence="2" id="KW-1185">Reference proteome</keyword>
<gene>
    <name evidence="1" type="ORF">LAME_0A01970G</name>
</gene>
<organism evidence="1 2">
    <name type="scientific">Lachancea meyersii CBS 8951</name>
    <dbReference type="NCBI Taxonomy" id="1266667"/>
    <lineage>
        <taxon>Eukaryota</taxon>
        <taxon>Fungi</taxon>
        <taxon>Dikarya</taxon>
        <taxon>Ascomycota</taxon>
        <taxon>Saccharomycotina</taxon>
        <taxon>Saccharomycetes</taxon>
        <taxon>Saccharomycetales</taxon>
        <taxon>Saccharomycetaceae</taxon>
        <taxon>Lachancea</taxon>
    </lineage>
</organism>
<evidence type="ECO:0000313" key="1">
    <source>
        <dbReference type="EMBL" id="SCU77702.1"/>
    </source>
</evidence>